<proteinExistence type="predicted"/>
<sequence>MRAHAPRNFTLAKAALLAALIGLGHFLAHKGEAEEIASACVAMPVCEKPLHEV</sequence>
<accession>X7EHN4</accession>
<dbReference type="Proteomes" id="UP000022447">
    <property type="component" value="Unassembled WGS sequence"/>
</dbReference>
<protein>
    <submittedName>
        <fullName evidence="1">Uncharacterized protein</fullName>
    </submittedName>
</protein>
<evidence type="ECO:0000313" key="2">
    <source>
        <dbReference type="Proteomes" id="UP000022447"/>
    </source>
</evidence>
<organism evidence="1 2">
    <name type="scientific">Roseivivax halodurans JCM 10272</name>
    <dbReference type="NCBI Taxonomy" id="1449350"/>
    <lineage>
        <taxon>Bacteria</taxon>
        <taxon>Pseudomonadati</taxon>
        <taxon>Pseudomonadota</taxon>
        <taxon>Alphaproteobacteria</taxon>
        <taxon>Rhodobacterales</taxon>
        <taxon>Roseobacteraceae</taxon>
        <taxon>Roseivivax</taxon>
    </lineage>
</organism>
<dbReference type="EMBL" id="JALZ01000009">
    <property type="protein sequence ID" value="ETX14716.1"/>
    <property type="molecule type" value="Genomic_DNA"/>
</dbReference>
<keyword evidence="2" id="KW-1185">Reference proteome</keyword>
<dbReference type="RefSeq" id="WP_157577846.1">
    <property type="nucleotide sequence ID" value="NZ_JALZ01000009.1"/>
</dbReference>
<reference evidence="1 2" key="1">
    <citation type="submission" date="2014-01" db="EMBL/GenBank/DDBJ databases">
        <title>Roseivivax halodurans JCM 10272 Genome Sequencing.</title>
        <authorList>
            <person name="Lai Q."/>
            <person name="Li G."/>
            <person name="Shao Z."/>
        </authorList>
    </citation>
    <scope>NUCLEOTIDE SEQUENCE [LARGE SCALE GENOMIC DNA]</scope>
    <source>
        <strain evidence="1 2">JCM 10272</strain>
    </source>
</reference>
<name>X7EHN4_9RHOB</name>
<evidence type="ECO:0000313" key="1">
    <source>
        <dbReference type="EMBL" id="ETX14716.1"/>
    </source>
</evidence>
<comment type="caution">
    <text evidence="1">The sequence shown here is derived from an EMBL/GenBank/DDBJ whole genome shotgun (WGS) entry which is preliminary data.</text>
</comment>
<dbReference type="AlphaFoldDB" id="X7EHN4"/>
<gene>
    <name evidence="1" type="ORF">OCH239_21595</name>
</gene>